<dbReference type="Pfam" id="PF00106">
    <property type="entry name" value="adh_short"/>
    <property type="match status" value="1"/>
</dbReference>
<dbReference type="InterPro" id="IPR002347">
    <property type="entry name" value="SDR_fam"/>
</dbReference>
<dbReference type="PRINTS" id="PR00081">
    <property type="entry name" value="GDHRDH"/>
</dbReference>
<dbReference type="SUPFAM" id="SSF51735">
    <property type="entry name" value="NAD(P)-binding Rossmann-fold domains"/>
    <property type="match status" value="1"/>
</dbReference>
<reference evidence="4 5" key="1">
    <citation type="submission" date="2018-06" db="EMBL/GenBank/DDBJ databases">
        <authorList>
            <consortium name="Pathogen Informatics"/>
            <person name="Doyle S."/>
        </authorList>
    </citation>
    <scope>NUCLEOTIDE SEQUENCE [LARGE SCALE GENOMIC DNA]</scope>
    <source>
        <strain evidence="4 5">NCTC10723</strain>
    </source>
</reference>
<evidence type="ECO:0000256" key="1">
    <source>
        <dbReference type="ARBA" id="ARBA00006484"/>
    </source>
</evidence>
<evidence type="ECO:0000313" key="4">
    <source>
        <dbReference type="EMBL" id="STO31454.1"/>
    </source>
</evidence>
<evidence type="ECO:0000256" key="2">
    <source>
        <dbReference type="ARBA" id="ARBA00023002"/>
    </source>
</evidence>
<comment type="similarity">
    <text evidence="1 3">Belongs to the short-chain dehydrogenases/reductases (SDR) family.</text>
</comment>
<accession>A0A377GXX6</accession>
<dbReference type="InterPro" id="IPR036291">
    <property type="entry name" value="NAD(P)-bd_dom_sf"/>
</dbReference>
<evidence type="ECO:0000256" key="3">
    <source>
        <dbReference type="RuleBase" id="RU000363"/>
    </source>
</evidence>
<organism evidence="4 5">
    <name type="scientific">Fusobacterium necrogenes</name>
    <dbReference type="NCBI Taxonomy" id="858"/>
    <lineage>
        <taxon>Bacteria</taxon>
        <taxon>Fusobacteriati</taxon>
        <taxon>Fusobacteriota</taxon>
        <taxon>Fusobacteriia</taxon>
        <taxon>Fusobacteriales</taxon>
        <taxon>Fusobacteriaceae</taxon>
        <taxon>Fusobacterium</taxon>
    </lineage>
</organism>
<evidence type="ECO:0000313" key="5">
    <source>
        <dbReference type="Proteomes" id="UP000255328"/>
    </source>
</evidence>
<dbReference type="PANTHER" id="PTHR42901:SF1">
    <property type="entry name" value="ALCOHOL DEHYDROGENASE"/>
    <property type="match status" value="1"/>
</dbReference>
<dbReference type="PRINTS" id="PR00080">
    <property type="entry name" value="SDRFAMILY"/>
</dbReference>
<dbReference type="RefSeq" id="WP_115269783.1">
    <property type="nucleotide sequence ID" value="NZ_UGGU01000003.1"/>
</dbReference>
<proteinExistence type="inferred from homology"/>
<gene>
    <name evidence="4" type="primary">ydfG_2</name>
    <name evidence="4" type="ORF">NCTC10723_00905</name>
</gene>
<protein>
    <submittedName>
        <fullName evidence="4">NADP-dependent 3-hydroxy acid dehydrogenase YdfG</fullName>
        <ecNumber evidence="4">1.1.1.-</ecNumber>
    </submittedName>
</protein>
<sequence>MKLLITGATGGMGEEIIKIFRKNSYEVIALGRDRKILKRLEENYQVKSYSINIKDEVEIDKFLEDIKDEKIDVVINGAGIGEIDYFENMEYDKIKKLIEINSVALTKITHHFYKKMVERGSGKIINISSTAGFQEGGPLMSIYYGTKAYVNSLTLSLYEEGREKGVEIYLLTPGPTKTKFKGMDRELSKFEKIYVTTPEEVAVELWKGVERKKKIIIPGKINKILYFIDKFIPLKVKLKSIKKIQEKKIKK</sequence>
<keyword evidence="2 4" id="KW-0560">Oxidoreductase</keyword>
<dbReference type="PANTHER" id="PTHR42901">
    <property type="entry name" value="ALCOHOL DEHYDROGENASE"/>
    <property type="match status" value="1"/>
</dbReference>
<dbReference type="Gene3D" id="3.40.50.720">
    <property type="entry name" value="NAD(P)-binding Rossmann-like Domain"/>
    <property type="match status" value="1"/>
</dbReference>
<dbReference type="AlphaFoldDB" id="A0A377GXX6"/>
<dbReference type="Proteomes" id="UP000255328">
    <property type="component" value="Unassembled WGS sequence"/>
</dbReference>
<name>A0A377GXX6_9FUSO</name>
<keyword evidence="5" id="KW-1185">Reference proteome</keyword>
<dbReference type="OrthoDB" id="9808814at2"/>
<dbReference type="EC" id="1.1.1.-" evidence="4"/>
<dbReference type="CDD" id="cd05233">
    <property type="entry name" value="SDR_c"/>
    <property type="match status" value="1"/>
</dbReference>
<dbReference type="GO" id="GO:0016491">
    <property type="term" value="F:oxidoreductase activity"/>
    <property type="evidence" value="ECO:0007669"/>
    <property type="project" value="UniProtKB-KW"/>
</dbReference>
<dbReference type="EMBL" id="UGGU01000003">
    <property type="protein sequence ID" value="STO31454.1"/>
    <property type="molecule type" value="Genomic_DNA"/>
</dbReference>